<comment type="cofactor">
    <cofactor evidence="1">
        <name>Ca(2+)</name>
        <dbReference type="ChEBI" id="CHEBI:29108"/>
    </cofactor>
</comment>
<sequence>MVRKDSNEDAMVVFDVETLGPRSVQVRWTRVMAGPAAAAAKSWNCGACTLENDGPALECVMCGTSRDEALGDTKTNGTVNEYQIKYHRDGRTLSSWRYSEVTTQHEIVIEGLDPNTLYKGVLRYRAAQDPNPRKKAKANAWTEFQEFAMFKTYSSDEALRVENLERVDAFLQGQHEPYPEDEARPDGVADKLSRAGSTLLQASGVVGVGGAYGRLARSVYALHRTGLSAIIFREDIQAMVVMLATNVGQVAKEFGLSRLEITAGCYYMLWEHKRERLLAPDLELQSHTHGQPGVLEESGDLGLLDEAAYYYGFSQLSYRSTPAEIQWVLRNYPQRDSDYKLVSTRVRSEKFRPAFALMASDIAKEAVLSIRGTQQADDFITDFTFDYEEAKFRFQSDQTYRVHAGMLRAARWMLKGNLEGSMREPRKPAHRDVDLSDESGAGMGLALARLHKAGYKITFTGHSLGAGVATLLALLIADEDPTININVYGFGSPACVDEALAEACKGRFHAKYAAPDAEPVTRLGDRVTVLNFVFRDDVVSRLSLFNARLFAADIKRLKPRWGPLLKEDRGAYTSRAFSLWAPQQRGNYVGADARAAHDAGADGADEESGSVFGLASRVMKRFSVGKPGSRSSAEYIKSVLSGKEPANGGVDYDLTGEDGEENASEDDDDANAAADDGEHEDLSKTLDISDRMAVAGIVLHAYTWRGAELMAVVDYRFKGLRRLGASQSLISDHRNARLPEAFRNVRAARALGDALSPPPWQSIEDHLSKGLFVKCSVCRFFVGWHHTGDSEAVEVRAAKHCRALASLRSVLANKHEASRYVLRERIEHADGGRASAAVVDDRFLDIRLLRYGDSILGANFIGKGAASSPFSAFVMMGAMAVRIAERQAGDRSQTSMLQLGLGAGTVPSIAHLRGAFGRIDAVENSTSVARLAVEHMDYHAGKIYLADAHEFIMQPAQTERRDACDQMLEPPNVLPQPAQSFQGRYALVAQDLYMGWNPMNMLCREVFRRVKNDWLDPLHGVYMVNLVAVYRGPHAAFFRALVHTLQVEFPFVSCYRDAPPAHDHDLPANLACLASTSAHLVDMGDVNLRLRAANLTELDPVWVDANFHHWRVFPLVHGDEGHSMDSDDFNNSLALLSRDADLAPWSAQLRFVEEYMRELVRPMLPDIFW</sequence>
<dbReference type="InterPro" id="IPR029063">
    <property type="entry name" value="SAM-dependent_MTases_sf"/>
</dbReference>
<evidence type="ECO:0000256" key="9">
    <source>
        <dbReference type="ARBA" id="ARBA00022833"/>
    </source>
</evidence>
<dbReference type="Pfam" id="PF01764">
    <property type="entry name" value="Lipase_3"/>
    <property type="match status" value="1"/>
</dbReference>
<keyword evidence="6" id="KW-0479">Metal-binding</keyword>
<evidence type="ECO:0000256" key="13">
    <source>
        <dbReference type="ARBA" id="ARBA00023098"/>
    </source>
</evidence>
<comment type="catalytic activity">
    <reaction evidence="15">
        <text>a 1,2-diacyl-sn-glycerol + H2O = a 2-acylglycerol + a fatty acid + H(+)</text>
        <dbReference type="Rhea" id="RHEA:33275"/>
        <dbReference type="ChEBI" id="CHEBI:15377"/>
        <dbReference type="ChEBI" id="CHEBI:15378"/>
        <dbReference type="ChEBI" id="CHEBI:17389"/>
        <dbReference type="ChEBI" id="CHEBI:17815"/>
        <dbReference type="ChEBI" id="CHEBI:28868"/>
        <dbReference type="EC" id="3.1.1.116"/>
    </reaction>
    <physiologicalReaction direction="left-to-right" evidence="15">
        <dbReference type="Rhea" id="RHEA:33276"/>
    </physiologicalReaction>
</comment>
<keyword evidence="3" id="KW-1003">Cell membrane</keyword>
<keyword evidence="12" id="KW-1133">Transmembrane helix</keyword>
<evidence type="ECO:0000256" key="16">
    <source>
        <dbReference type="ARBA" id="ARBA00026104"/>
    </source>
</evidence>
<comment type="subcellular location">
    <subcellularLocation>
        <location evidence="2">Cell membrane</location>
        <topology evidence="2">Multi-pass membrane protein</topology>
    </subcellularLocation>
</comment>
<evidence type="ECO:0000313" key="20">
    <source>
        <dbReference type="EMBL" id="GBG28474.1"/>
    </source>
</evidence>
<feature type="region of interest" description="Disordered" evidence="18">
    <location>
        <begin position="647"/>
        <end position="682"/>
    </location>
</feature>
<dbReference type="OrthoDB" id="70570at2759"/>
<evidence type="ECO:0000256" key="3">
    <source>
        <dbReference type="ARBA" id="ARBA00022475"/>
    </source>
</evidence>
<dbReference type="CDD" id="cd00519">
    <property type="entry name" value="Lipase_3"/>
    <property type="match status" value="1"/>
</dbReference>
<dbReference type="AlphaFoldDB" id="A0A2R5GKS6"/>
<evidence type="ECO:0000256" key="1">
    <source>
        <dbReference type="ARBA" id="ARBA00001913"/>
    </source>
</evidence>
<dbReference type="Gene3D" id="2.60.40.10">
    <property type="entry name" value="Immunoglobulins"/>
    <property type="match status" value="1"/>
</dbReference>
<evidence type="ECO:0000256" key="8">
    <source>
        <dbReference type="ARBA" id="ARBA00022801"/>
    </source>
</evidence>
<dbReference type="GO" id="GO:0016042">
    <property type="term" value="P:lipid catabolic process"/>
    <property type="evidence" value="ECO:0007669"/>
    <property type="project" value="UniProtKB-KW"/>
</dbReference>
<evidence type="ECO:0000313" key="21">
    <source>
        <dbReference type="Proteomes" id="UP000241890"/>
    </source>
</evidence>
<keyword evidence="9" id="KW-0862">Zinc</keyword>
<dbReference type="SMART" id="SM00547">
    <property type="entry name" value="ZnF_RBZ"/>
    <property type="match status" value="1"/>
</dbReference>
<dbReference type="PANTHER" id="PTHR45792">
    <property type="entry name" value="DIACYLGLYCEROL LIPASE HOMOLOG-RELATED"/>
    <property type="match status" value="1"/>
</dbReference>
<dbReference type="GO" id="GO:0008270">
    <property type="term" value="F:zinc ion binding"/>
    <property type="evidence" value="ECO:0007669"/>
    <property type="project" value="UniProtKB-KW"/>
</dbReference>
<dbReference type="InterPro" id="IPR013783">
    <property type="entry name" value="Ig-like_fold"/>
</dbReference>
<accession>A0A2R5GKS6</accession>
<evidence type="ECO:0000256" key="6">
    <source>
        <dbReference type="ARBA" id="ARBA00022723"/>
    </source>
</evidence>
<evidence type="ECO:0000256" key="17">
    <source>
        <dbReference type="PROSITE-ProRule" id="PRU00322"/>
    </source>
</evidence>
<evidence type="ECO:0000256" key="5">
    <source>
        <dbReference type="ARBA" id="ARBA00022692"/>
    </source>
</evidence>
<keyword evidence="13" id="KW-0443">Lipid metabolism</keyword>
<evidence type="ECO:0000256" key="11">
    <source>
        <dbReference type="ARBA" id="ARBA00022963"/>
    </source>
</evidence>
<evidence type="ECO:0000256" key="10">
    <source>
        <dbReference type="ARBA" id="ARBA00022837"/>
    </source>
</evidence>
<dbReference type="GO" id="GO:0005886">
    <property type="term" value="C:plasma membrane"/>
    <property type="evidence" value="ECO:0007669"/>
    <property type="project" value="UniProtKB-SubCell"/>
</dbReference>
<comment type="caution">
    <text evidence="20">The sequence shown here is derived from an EMBL/GenBank/DDBJ whole genome shotgun (WGS) entry which is preliminary data.</text>
</comment>
<feature type="compositionally biased region" description="Acidic residues" evidence="18">
    <location>
        <begin position="654"/>
        <end position="679"/>
    </location>
</feature>
<evidence type="ECO:0000256" key="4">
    <source>
        <dbReference type="ARBA" id="ARBA00022553"/>
    </source>
</evidence>
<keyword evidence="7 17" id="KW-0863">Zinc-finger</keyword>
<evidence type="ECO:0000256" key="7">
    <source>
        <dbReference type="ARBA" id="ARBA00022771"/>
    </source>
</evidence>
<dbReference type="PROSITE" id="PS01358">
    <property type="entry name" value="ZF_RANBP2_1"/>
    <property type="match status" value="1"/>
</dbReference>
<dbReference type="PANTHER" id="PTHR45792:SF8">
    <property type="entry name" value="DIACYLGLYCEROL LIPASE-ALPHA"/>
    <property type="match status" value="1"/>
</dbReference>
<dbReference type="InterPro" id="IPR001876">
    <property type="entry name" value="Znf_RanBP2"/>
</dbReference>
<dbReference type="InterPro" id="IPR002921">
    <property type="entry name" value="Fungal_lipase-type"/>
</dbReference>
<keyword evidence="14" id="KW-0472">Membrane</keyword>
<dbReference type="EC" id="3.1.1.116" evidence="16"/>
<dbReference type="GO" id="GO:0016298">
    <property type="term" value="F:lipase activity"/>
    <property type="evidence" value="ECO:0007669"/>
    <property type="project" value="TreeGrafter"/>
</dbReference>
<keyword evidence="4" id="KW-0597">Phosphoprotein</keyword>
<dbReference type="InterPro" id="IPR036116">
    <property type="entry name" value="FN3_sf"/>
</dbReference>
<feature type="domain" description="RanBP2-type" evidence="19">
    <location>
        <begin position="39"/>
        <end position="68"/>
    </location>
</feature>
<keyword evidence="21" id="KW-1185">Reference proteome</keyword>
<evidence type="ECO:0000256" key="14">
    <source>
        <dbReference type="ARBA" id="ARBA00023136"/>
    </source>
</evidence>
<gene>
    <name evidence="20" type="ORF">FCC1311_046972</name>
</gene>
<proteinExistence type="predicted"/>
<dbReference type="PROSITE" id="PS50199">
    <property type="entry name" value="ZF_RANBP2_2"/>
    <property type="match status" value="1"/>
</dbReference>
<dbReference type="InterPro" id="IPR029058">
    <property type="entry name" value="AB_hydrolase_fold"/>
</dbReference>
<evidence type="ECO:0000256" key="18">
    <source>
        <dbReference type="SAM" id="MobiDB-lite"/>
    </source>
</evidence>
<organism evidence="20 21">
    <name type="scientific">Hondaea fermentalgiana</name>
    <dbReference type="NCBI Taxonomy" id="2315210"/>
    <lineage>
        <taxon>Eukaryota</taxon>
        <taxon>Sar</taxon>
        <taxon>Stramenopiles</taxon>
        <taxon>Bigyra</taxon>
        <taxon>Labyrinthulomycetes</taxon>
        <taxon>Thraustochytrida</taxon>
        <taxon>Thraustochytriidae</taxon>
        <taxon>Hondaea</taxon>
    </lineage>
</organism>
<dbReference type="InterPro" id="IPR052214">
    <property type="entry name" value="DAG_Lipase-Related"/>
</dbReference>
<dbReference type="Proteomes" id="UP000241890">
    <property type="component" value="Unassembled WGS sequence"/>
</dbReference>
<evidence type="ECO:0000259" key="19">
    <source>
        <dbReference type="PROSITE" id="PS50199"/>
    </source>
</evidence>
<dbReference type="EMBL" id="BEYU01000041">
    <property type="protein sequence ID" value="GBG28474.1"/>
    <property type="molecule type" value="Genomic_DNA"/>
</dbReference>
<dbReference type="InParanoid" id="A0A2R5GKS6"/>
<keyword evidence="11" id="KW-0442">Lipid degradation</keyword>
<dbReference type="Gene3D" id="3.40.50.1820">
    <property type="entry name" value="alpha/beta hydrolase"/>
    <property type="match status" value="1"/>
</dbReference>
<dbReference type="Gene3D" id="3.40.50.150">
    <property type="entry name" value="Vaccinia Virus protein VP39"/>
    <property type="match status" value="1"/>
</dbReference>
<reference evidence="20 21" key="1">
    <citation type="submission" date="2017-12" db="EMBL/GenBank/DDBJ databases">
        <title>Sequencing, de novo assembly and annotation of complete genome of a new Thraustochytrid species, strain FCC1311.</title>
        <authorList>
            <person name="Sedici K."/>
            <person name="Godart F."/>
            <person name="Aiese Cigliano R."/>
            <person name="Sanseverino W."/>
            <person name="Barakat M."/>
            <person name="Ortet P."/>
            <person name="Marechal E."/>
            <person name="Cagnac O."/>
            <person name="Amato A."/>
        </authorList>
    </citation>
    <scope>NUCLEOTIDE SEQUENCE [LARGE SCALE GENOMIC DNA]</scope>
</reference>
<evidence type="ECO:0000256" key="15">
    <source>
        <dbReference type="ARBA" id="ARBA00024531"/>
    </source>
</evidence>
<dbReference type="Gene3D" id="4.10.1060.10">
    <property type="entry name" value="Zinc finger, RanBP2-type"/>
    <property type="match status" value="1"/>
</dbReference>
<evidence type="ECO:0000256" key="2">
    <source>
        <dbReference type="ARBA" id="ARBA00004651"/>
    </source>
</evidence>
<dbReference type="SUPFAM" id="SSF53335">
    <property type="entry name" value="S-adenosyl-L-methionine-dependent methyltransferases"/>
    <property type="match status" value="1"/>
</dbReference>
<evidence type="ECO:0000256" key="12">
    <source>
        <dbReference type="ARBA" id="ARBA00022989"/>
    </source>
</evidence>
<dbReference type="SUPFAM" id="SSF49265">
    <property type="entry name" value="Fibronectin type III"/>
    <property type="match status" value="1"/>
</dbReference>
<protein>
    <recommendedName>
        <fullName evidence="16">sn-1-specific diacylglycerol lipase</fullName>
        <ecNumber evidence="16">3.1.1.116</ecNumber>
    </recommendedName>
</protein>
<dbReference type="SUPFAM" id="SSF53474">
    <property type="entry name" value="alpha/beta-Hydrolases"/>
    <property type="match status" value="1"/>
</dbReference>
<name>A0A2R5GKS6_9STRA</name>
<keyword evidence="5" id="KW-0812">Transmembrane</keyword>
<keyword evidence="10" id="KW-0106">Calcium</keyword>
<keyword evidence="8" id="KW-0378">Hydrolase</keyword>